<evidence type="ECO:0000313" key="2">
    <source>
        <dbReference type="EMBL" id="MBT1703771.1"/>
    </source>
</evidence>
<sequence>MQLIFLNLTFLFLIAFLNTFSQSEKEGSSNTTVNGYRGIWFTLNQFSTYGDKYSGGLGTYTAHHIPMAIYAPEVNKTFFVYGGTTDKQARHLLCMIGSFDHKTKMVSKPTIVHDKGGVDDPHDNPSIMLDGEGYVWVFVSGRNTTRKGYKYRSKQPYSIDAFEQITEEVFTYPQPWHVKGQGFFHFFTKYTGVRELYFETSTNGKTWSDDIKLAGIKASSDIKSGHYQVSNHYGNKIITFFNWHPNGNVDKRTNIYYLETSDFGKHWQTITGISINIPLQDVNSMALVSDYISQQKNVYLCDVTFDKHGNPICIYLTSKGHEPGPQNGPREWRCLYWTGKKWEDNLICTSDHNYDMGSLIVNGQTWTLIAPTENSPQVHGSGGEISMWQSKNKGHSWREIKRVTQQSDRNHNYVRRVVNGVPPFIYFWSDGDPGKQSISYLYFGDYEGHVWQLPYTMQQQEELPHQIR</sequence>
<feature type="signal peptide" evidence="1">
    <location>
        <begin position="1"/>
        <end position="21"/>
    </location>
</feature>
<organism evidence="2 3">
    <name type="scientific">Chryseosolibacter indicus</name>
    <dbReference type="NCBI Taxonomy" id="2782351"/>
    <lineage>
        <taxon>Bacteria</taxon>
        <taxon>Pseudomonadati</taxon>
        <taxon>Bacteroidota</taxon>
        <taxon>Cytophagia</taxon>
        <taxon>Cytophagales</taxon>
        <taxon>Chryseotaleaceae</taxon>
        <taxon>Chryseosolibacter</taxon>
    </lineage>
</organism>
<name>A0ABS5VUV3_9BACT</name>
<dbReference type="SUPFAM" id="SSF50939">
    <property type="entry name" value="Sialidases"/>
    <property type="match status" value="1"/>
</dbReference>
<dbReference type="RefSeq" id="WP_254153733.1">
    <property type="nucleotide sequence ID" value="NZ_JAHESD010000020.1"/>
</dbReference>
<reference evidence="2 3" key="1">
    <citation type="submission" date="2021-05" db="EMBL/GenBank/DDBJ databases">
        <title>A Polyphasic approach of four new species of the genus Ohtaekwangia: Ohtaekwangia histidinii sp. nov., Ohtaekwangia cretensis sp. nov., Ohtaekwangia indiensis sp. nov., Ohtaekwangia reichenbachii sp. nov. from diverse environment.</title>
        <authorList>
            <person name="Octaviana S."/>
        </authorList>
    </citation>
    <scope>NUCLEOTIDE SEQUENCE [LARGE SCALE GENOMIC DNA]</scope>
    <source>
        <strain evidence="2 3">PWU20</strain>
    </source>
</reference>
<feature type="chain" id="PRO_5046660604" evidence="1">
    <location>
        <begin position="22"/>
        <end position="468"/>
    </location>
</feature>
<dbReference type="EMBL" id="JAHESD010000020">
    <property type="protein sequence ID" value="MBT1703771.1"/>
    <property type="molecule type" value="Genomic_DNA"/>
</dbReference>
<keyword evidence="3" id="KW-1185">Reference proteome</keyword>
<protein>
    <submittedName>
        <fullName evidence="2">BNR-4 repeat-containing protein</fullName>
    </submittedName>
</protein>
<comment type="caution">
    <text evidence="2">The sequence shown here is derived from an EMBL/GenBank/DDBJ whole genome shotgun (WGS) entry which is preliminary data.</text>
</comment>
<accession>A0ABS5VUV3</accession>
<evidence type="ECO:0000256" key="1">
    <source>
        <dbReference type="SAM" id="SignalP"/>
    </source>
</evidence>
<evidence type="ECO:0000313" key="3">
    <source>
        <dbReference type="Proteomes" id="UP000772618"/>
    </source>
</evidence>
<keyword evidence="1" id="KW-0732">Signal</keyword>
<dbReference type="Proteomes" id="UP000772618">
    <property type="component" value="Unassembled WGS sequence"/>
</dbReference>
<dbReference type="InterPro" id="IPR036278">
    <property type="entry name" value="Sialidase_sf"/>
</dbReference>
<proteinExistence type="predicted"/>
<dbReference type="Pfam" id="PF15892">
    <property type="entry name" value="BNR_4"/>
    <property type="match status" value="1"/>
</dbReference>
<gene>
    <name evidence="2" type="ORF">KK060_10800</name>
</gene>